<proteinExistence type="predicted"/>
<sequence length="214" mass="24152">MSMADDANATRAEELNDEPAESPLPLRTRAAQIELTSTLLSLDTLAERLSHLIDNESFCYLRRGELVFDPEVIAEKPRGLKQKRIYPPKIASWVEQRTGTSSFSRTMIYNYAAGKARNLRAPVALALAAFWRIDARLLDPSVPASQLEDLLDDPNELDDLNRRTYELMNKIGFTGVRPREVETLGQDDVVHRRAFLEILQAIDRSRSSDQPPSS</sequence>
<comment type="caution">
    <text evidence="2">The sequence shown here is derived from an EMBL/GenBank/DDBJ whole genome shotgun (WGS) entry which is preliminary data.</text>
</comment>
<gene>
    <name evidence="2" type="ORF">CFP75_38345</name>
</gene>
<feature type="region of interest" description="Disordered" evidence="1">
    <location>
        <begin position="1"/>
        <end position="26"/>
    </location>
</feature>
<dbReference type="GO" id="GO:0003677">
    <property type="term" value="F:DNA binding"/>
    <property type="evidence" value="ECO:0007669"/>
    <property type="project" value="InterPro"/>
</dbReference>
<evidence type="ECO:0000256" key="1">
    <source>
        <dbReference type="SAM" id="MobiDB-lite"/>
    </source>
</evidence>
<reference evidence="2 3" key="1">
    <citation type="submission" date="2017-07" db="EMBL/GenBank/DDBJ databases">
        <title>Amycolatopsis alba DSM 44262 Genome sequencing and assembly.</title>
        <authorList>
            <person name="Kaur N."/>
            <person name="Mayilraj S."/>
        </authorList>
    </citation>
    <scope>NUCLEOTIDE SEQUENCE [LARGE SCALE GENOMIC DNA]</scope>
    <source>
        <strain evidence="2 3">DSM 44262</strain>
    </source>
</reference>
<dbReference type="Gene3D" id="1.10.260.40">
    <property type="entry name" value="lambda repressor-like DNA-binding domains"/>
    <property type="match status" value="1"/>
</dbReference>
<name>A0A229R9V3_AMYAL</name>
<dbReference type="Proteomes" id="UP000215563">
    <property type="component" value="Unassembled WGS sequence"/>
</dbReference>
<protein>
    <submittedName>
        <fullName evidence="2">Uncharacterized protein</fullName>
    </submittedName>
</protein>
<keyword evidence="3" id="KW-1185">Reference proteome</keyword>
<dbReference type="AlphaFoldDB" id="A0A229R9V3"/>
<evidence type="ECO:0000313" key="3">
    <source>
        <dbReference type="Proteomes" id="UP000215563"/>
    </source>
</evidence>
<organism evidence="2 3">
    <name type="scientific">Amycolatopsis alba DSM 44262</name>
    <dbReference type="NCBI Taxonomy" id="1125972"/>
    <lineage>
        <taxon>Bacteria</taxon>
        <taxon>Bacillati</taxon>
        <taxon>Actinomycetota</taxon>
        <taxon>Actinomycetes</taxon>
        <taxon>Pseudonocardiales</taxon>
        <taxon>Pseudonocardiaceae</taxon>
        <taxon>Amycolatopsis</taxon>
    </lineage>
</organism>
<dbReference type="InterPro" id="IPR010982">
    <property type="entry name" value="Lambda_DNA-bd_dom_sf"/>
</dbReference>
<accession>A0A229R9V3</accession>
<dbReference type="EMBL" id="NMQU01000148">
    <property type="protein sequence ID" value="OXM43438.1"/>
    <property type="molecule type" value="Genomic_DNA"/>
</dbReference>
<evidence type="ECO:0000313" key="2">
    <source>
        <dbReference type="EMBL" id="OXM43438.1"/>
    </source>
</evidence>